<dbReference type="GO" id="GO:0006955">
    <property type="term" value="P:immune response"/>
    <property type="evidence" value="ECO:0007669"/>
    <property type="project" value="InterPro"/>
</dbReference>
<feature type="compositionally biased region" description="Basic residues" evidence="2">
    <location>
        <begin position="118"/>
        <end position="144"/>
    </location>
</feature>
<dbReference type="EMBL" id="JAUPFM010000018">
    <property type="protein sequence ID" value="KAK2822253.1"/>
    <property type="molecule type" value="Genomic_DNA"/>
</dbReference>
<proteinExistence type="predicted"/>
<keyword evidence="3" id="KW-0732">Signal</keyword>
<dbReference type="Gene3D" id="2.40.50.40">
    <property type="match status" value="1"/>
</dbReference>
<dbReference type="GO" id="GO:0005615">
    <property type="term" value="C:extracellular space"/>
    <property type="evidence" value="ECO:0007669"/>
    <property type="project" value="UniProtKB-KW"/>
</dbReference>
<dbReference type="Pfam" id="PF00048">
    <property type="entry name" value="IL8"/>
    <property type="match status" value="1"/>
</dbReference>
<dbReference type="Proteomes" id="UP001187415">
    <property type="component" value="Unassembled WGS sequence"/>
</dbReference>
<evidence type="ECO:0000259" key="4">
    <source>
        <dbReference type="SMART" id="SM00199"/>
    </source>
</evidence>
<sequence>MRNNLVLVGLLCSITWMSSGCAVVGPAVPDCCSGYSNTIAPLNKVVNYTIQLDDVCAIKAFVFKTESGRIICSDPKSGWARKAKQAVDKKTLLLVIKEHNEEGSTSDITPTTASTTTKKPRRKRGHRQRKRQLRMNVKRRRKCD</sequence>
<dbReference type="InterPro" id="IPR036048">
    <property type="entry name" value="Interleukin_8-like_sf"/>
</dbReference>
<dbReference type="AlphaFoldDB" id="A0AA88LLR1"/>
<accession>A0AA88LLR1</accession>
<dbReference type="SUPFAM" id="SSF54117">
    <property type="entry name" value="Interleukin 8-like chemokines"/>
    <property type="match status" value="1"/>
</dbReference>
<dbReference type="GO" id="GO:0008009">
    <property type="term" value="F:chemokine activity"/>
    <property type="evidence" value="ECO:0007669"/>
    <property type="project" value="InterPro"/>
</dbReference>
<name>A0AA88LLR1_CHASR</name>
<organism evidence="5 6">
    <name type="scientific">Channa striata</name>
    <name type="common">Snakehead murrel</name>
    <name type="synonym">Ophicephalus striatus</name>
    <dbReference type="NCBI Taxonomy" id="64152"/>
    <lineage>
        <taxon>Eukaryota</taxon>
        <taxon>Metazoa</taxon>
        <taxon>Chordata</taxon>
        <taxon>Craniata</taxon>
        <taxon>Vertebrata</taxon>
        <taxon>Euteleostomi</taxon>
        <taxon>Actinopterygii</taxon>
        <taxon>Neopterygii</taxon>
        <taxon>Teleostei</taxon>
        <taxon>Neoteleostei</taxon>
        <taxon>Acanthomorphata</taxon>
        <taxon>Anabantaria</taxon>
        <taxon>Anabantiformes</taxon>
        <taxon>Channoidei</taxon>
        <taxon>Channidae</taxon>
        <taxon>Channa</taxon>
    </lineage>
</organism>
<dbReference type="SMART" id="SM00199">
    <property type="entry name" value="SCY"/>
    <property type="match status" value="1"/>
</dbReference>
<evidence type="ECO:0000256" key="1">
    <source>
        <dbReference type="ARBA" id="ARBA00022514"/>
    </source>
</evidence>
<gene>
    <name evidence="5" type="ORF">Q5P01_022318</name>
</gene>
<keyword evidence="1" id="KW-0202">Cytokine</keyword>
<protein>
    <recommendedName>
        <fullName evidence="4">Chemokine interleukin-8-like domain-containing protein</fullName>
    </recommendedName>
</protein>
<dbReference type="PROSITE" id="PS51257">
    <property type="entry name" value="PROKAR_LIPOPROTEIN"/>
    <property type="match status" value="1"/>
</dbReference>
<evidence type="ECO:0000313" key="5">
    <source>
        <dbReference type="EMBL" id="KAK2822253.1"/>
    </source>
</evidence>
<feature type="signal peptide" evidence="3">
    <location>
        <begin position="1"/>
        <end position="22"/>
    </location>
</feature>
<evidence type="ECO:0000313" key="6">
    <source>
        <dbReference type="Proteomes" id="UP001187415"/>
    </source>
</evidence>
<evidence type="ECO:0000256" key="2">
    <source>
        <dbReference type="SAM" id="MobiDB-lite"/>
    </source>
</evidence>
<comment type="caution">
    <text evidence="5">The sequence shown here is derived from an EMBL/GenBank/DDBJ whole genome shotgun (WGS) entry which is preliminary data.</text>
</comment>
<feature type="chain" id="PRO_5041662356" description="Chemokine interleukin-8-like domain-containing protein" evidence="3">
    <location>
        <begin position="23"/>
        <end position="144"/>
    </location>
</feature>
<feature type="domain" description="Chemokine interleukin-8-like" evidence="4">
    <location>
        <begin position="28"/>
        <end position="87"/>
    </location>
</feature>
<feature type="region of interest" description="Disordered" evidence="2">
    <location>
        <begin position="101"/>
        <end position="144"/>
    </location>
</feature>
<reference evidence="5" key="1">
    <citation type="submission" date="2023-07" db="EMBL/GenBank/DDBJ databases">
        <title>Chromosome-level Genome Assembly of Striped Snakehead (Channa striata).</title>
        <authorList>
            <person name="Liu H."/>
        </authorList>
    </citation>
    <scope>NUCLEOTIDE SEQUENCE</scope>
    <source>
        <strain evidence="5">Gz</strain>
        <tissue evidence="5">Muscle</tissue>
    </source>
</reference>
<evidence type="ECO:0000256" key="3">
    <source>
        <dbReference type="SAM" id="SignalP"/>
    </source>
</evidence>
<keyword evidence="6" id="KW-1185">Reference proteome</keyword>
<dbReference type="InterPro" id="IPR001811">
    <property type="entry name" value="Chemokine_IL8-like_dom"/>
</dbReference>
<feature type="compositionally biased region" description="Low complexity" evidence="2">
    <location>
        <begin position="105"/>
        <end position="117"/>
    </location>
</feature>